<keyword evidence="3" id="KW-1185">Reference proteome</keyword>
<name>A0A291QTQ6_9BACT</name>
<dbReference type="Proteomes" id="UP000220133">
    <property type="component" value="Chromosome"/>
</dbReference>
<gene>
    <name evidence="2" type="ORF">COR50_08620</name>
</gene>
<accession>A0A291QTQ6</accession>
<evidence type="ECO:0000313" key="3">
    <source>
        <dbReference type="Proteomes" id="UP000220133"/>
    </source>
</evidence>
<feature type="region of interest" description="Disordered" evidence="1">
    <location>
        <begin position="1"/>
        <end position="21"/>
    </location>
</feature>
<sequence length="60" mass="6457">MRVTGKYLSLPPRRGNGGPLKCKTLESKGLQLKKIEIKFGSGGKLITFALPGNGEQVLET</sequence>
<dbReference type="EMBL" id="CP023777">
    <property type="protein sequence ID" value="ATL47234.1"/>
    <property type="molecule type" value="Genomic_DNA"/>
</dbReference>
<protein>
    <submittedName>
        <fullName evidence="2">Uncharacterized protein</fullName>
    </submittedName>
</protein>
<evidence type="ECO:0000313" key="2">
    <source>
        <dbReference type="EMBL" id="ATL47234.1"/>
    </source>
</evidence>
<proteinExistence type="predicted"/>
<organism evidence="2 3">
    <name type="scientific">Chitinophaga caeni</name>
    <dbReference type="NCBI Taxonomy" id="2029983"/>
    <lineage>
        <taxon>Bacteria</taxon>
        <taxon>Pseudomonadati</taxon>
        <taxon>Bacteroidota</taxon>
        <taxon>Chitinophagia</taxon>
        <taxon>Chitinophagales</taxon>
        <taxon>Chitinophagaceae</taxon>
        <taxon>Chitinophaga</taxon>
    </lineage>
</organism>
<reference evidence="2 3" key="1">
    <citation type="submission" date="2017-10" db="EMBL/GenBank/DDBJ databases">
        <title>Paenichitinophaga pekingensis gen. nov., sp. nov., isolated from activated sludge.</title>
        <authorList>
            <person name="Jin D."/>
            <person name="Kong X."/>
            <person name="Deng Y."/>
            <person name="Bai Z."/>
        </authorList>
    </citation>
    <scope>NUCLEOTIDE SEQUENCE [LARGE SCALE GENOMIC DNA]</scope>
    <source>
        <strain evidence="2 3">13</strain>
    </source>
</reference>
<dbReference type="KEGG" id="cbae:COR50_08620"/>
<evidence type="ECO:0000256" key="1">
    <source>
        <dbReference type="SAM" id="MobiDB-lite"/>
    </source>
</evidence>
<dbReference type="AlphaFoldDB" id="A0A291QTQ6"/>